<feature type="domain" description="DUF4780" evidence="2">
    <location>
        <begin position="106"/>
        <end position="273"/>
    </location>
</feature>
<accession>A0AAN7S8P0</accession>
<feature type="region of interest" description="Disordered" evidence="1">
    <location>
        <begin position="1"/>
        <end position="98"/>
    </location>
</feature>
<dbReference type="Pfam" id="PF16012">
    <property type="entry name" value="DUF4780"/>
    <property type="match status" value="1"/>
</dbReference>
<evidence type="ECO:0000313" key="4">
    <source>
        <dbReference type="Proteomes" id="UP001353858"/>
    </source>
</evidence>
<feature type="compositionally biased region" description="Polar residues" evidence="1">
    <location>
        <begin position="304"/>
        <end position="313"/>
    </location>
</feature>
<comment type="caution">
    <text evidence="3">The sequence shown here is derived from an EMBL/GenBank/DDBJ whole genome shotgun (WGS) entry which is preliminary data.</text>
</comment>
<evidence type="ECO:0000313" key="3">
    <source>
        <dbReference type="EMBL" id="KAK4878236.1"/>
    </source>
</evidence>
<feature type="region of interest" description="Disordered" evidence="1">
    <location>
        <begin position="292"/>
        <end position="322"/>
    </location>
</feature>
<feature type="compositionally biased region" description="Polar residues" evidence="1">
    <location>
        <begin position="56"/>
        <end position="69"/>
    </location>
</feature>
<dbReference type="EMBL" id="JARPUR010000004">
    <property type="protein sequence ID" value="KAK4878236.1"/>
    <property type="molecule type" value="Genomic_DNA"/>
</dbReference>
<organism evidence="3 4">
    <name type="scientific">Aquatica leii</name>
    <dbReference type="NCBI Taxonomy" id="1421715"/>
    <lineage>
        <taxon>Eukaryota</taxon>
        <taxon>Metazoa</taxon>
        <taxon>Ecdysozoa</taxon>
        <taxon>Arthropoda</taxon>
        <taxon>Hexapoda</taxon>
        <taxon>Insecta</taxon>
        <taxon>Pterygota</taxon>
        <taxon>Neoptera</taxon>
        <taxon>Endopterygota</taxon>
        <taxon>Coleoptera</taxon>
        <taxon>Polyphaga</taxon>
        <taxon>Elateriformia</taxon>
        <taxon>Elateroidea</taxon>
        <taxon>Lampyridae</taxon>
        <taxon>Luciolinae</taxon>
        <taxon>Aquatica</taxon>
    </lineage>
</organism>
<protein>
    <recommendedName>
        <fullName evidence="2">DUF4780 domain-containing protein</fullName>
    </recommendedName>
</protein>
<reference evidence="4" key="1">
    <citation type="submission" date="2023-01" db="EMBL/GenBank/DDBJ databases">
        <title>Key to firefly adult light organ development and bioluminescence: homeobox transcription factors regulate luciferase expression and transportation to peroxisome.</title>
        <authorList>
            <person name="Fu X."/>
        </authorList>
    </citation>
    <scope>NUCLEOTIDE SEQUENCE [LARGE SCALE GENOMIC DNA]</scope>
</reference>
<evidence type="ECO:0000259" key="2">
    <source>
        <dbReference type="Pfam" id="PF16012"/>
    </source>
</evidence>
<keyword evidence="4" id="KW-1185">Reference proteome</keyword>
<evidence type="ECO:0000256" key="1">
    <source>
        <dbReference type="SAM" id="MobiDB-lite"/>
    </source>
</evidence>
<name>A0AAN7S8P0_9COLE</name>
<dbReference type="Proteomes" id="UP001353858">
    <property type="component" value="Unassembled WGS sequence"/>
</dbReference>
<dbReference type="AlphaFoldDB" id="A0AAN7S8P0"/>
<gene>
    <name evidence="3" type="ORF">RN001_010742</name>
</gene>
<sequence>MDQEQTKTKTNLSAGAPGTGERKKLSGAARRKLRKAMREPGGSKQPVLSSPKEEGQPSTSQNKAVSRTGTQKRHRSDDSTPKGGTLKKAKSGTKKDTRTFSETATGFKMAFVHEDLECTLSEEETRQIQTWILDRIDILSIGAVSPKFTECRHRGGPLLITCADQVSVDWLSTELGKVAPWKGAKLRFLEAKDLPKPVRAHAWIPGAHVEPVKILKRIEIQNAGVVTSSWRVVDRKEDPKGQTLIVLMDQTSWDKMGAICSHNPYVNFSRVTFKLLFKTKVGGEEATSMECKETTVVEGPSEEPQPTASSTAPQLVGTGLNG</sequence>
<proteinExistence type="predicted"/>
<dbReference type="InterPro" id="IPR031961">
    <property type="entry name" value="DUF4780"/>
</dbReference>